<evidence type="ECO:0000256" key="5">
    <source>
        <dbReference type="ARBA" id="ARBA00023136"/>
    </source>
</evidence>
<evidence type="ECO:0000256" key="7">
    <source>
        <dbReference type="ARBA" id="ARBA00029447"/>
    </source>
</evidence>
<dbReference type="SUPFAM" id="SSF55785">
    <property type="entry name" value="PYP-like sensor domain (PAS domain)"/>
    <property type="match status" value="1"/>
</dbReference>
<protein>
    <submittedName>
        <fullName evidence="13">Chemotaxis protein</fullName>
    </submittedName>
</protein>
<feature type="domain" description="PAC" evidence="11">
    <location>
        <begin position="530"/>
        <end position="582"/>
    </location>
</feature>
<dbReference type="PROSITE" id="PS50111">
    <property type="entry name" value="CHEMOTAXIS_TRANSDUC_2"/>
    <property type="match status" value="1"/>
</dbReference>
<evidence type="ECO:0000313" key="13">
    <source>
        <dbReference type="EMBL" id="QAZ69071.1"/>
    </source>
</evidence>
<gene>
    <name evidence="13" type="ORF">C3Y92_18245</name>
</gene>
<dbReference type="InterPro" id="IPR000014">
    <property type="entry name" value="PAS"/>
</dbReference>
<feature type="transmembrane region" description="Helical" evidence="9">
    <location>
        <begin position="12"/>
        <end position="34"/>
    </location>
</feature>
<dbReference type="InterPro" id="IPR035965">
    <property type="entry name" value="PAS-like_dom_sf"/>
</dbReference>
<dbReference type="InterPro" id="IPR004010">
    <property type="entry name" value="Double_Cache_2"/>
</dbReference>
<dbReference type="CDD" id="cd00130">
    <property type="entry name" value="PAS"/>
    <property type="match status" value="1"/>
</dbReference>
<sequence length="884" mass="95976">MKAPRDWSISLKIAIVFIAMLTALSGFTMLYFLYELGQYREESGLELRTRLMAEAKERQRQAVGQAYDVIKYFYDVSQDDAALKKRAHDHLKAVVDAVAGQAKAYYDAHKDNMPREEIEAQIKAMVRQARFDGDNYIWINDLSPRMVMHPTQPALEGQDISGYRDPKGTALFQEMVKAAKDKGQGMVAYLWDKPGAKNDPKLKVSYVRLVPELGWIFGSGAWVEDETARLQAEAKAQLSKMRLPDGNYFFIYDNTRPIPRVVMHPIRPDFDGKVLDSAQFDRATSMNPGAQAAAVPYPGGKTNIATGMADAVAATGEGFVSYAWPKPQASGGETSESYPKLSYVKLFKPWNWIVGMGDYVDGIDREVATQAAQLDQAVRAIVVKLVIFSIVFLIGMAALCLLTVRRLLNRPISAIVSYADKVAGGDLAAEPASGLTAEMASLAASISAMVDHLKTELEFAKGILNSVTLPCVVAAPDGKITLVNRWLAHFLGEKKEPEAYVGRHMNDVFASHVIVSQVLGDVMSRREIMTNVEYDGRYAWGERFFIKIDAAPINDGAGRILGVFAMLATLTKVKMQQEALAEQNRLIAAAANTAEGISAKVADNARDLAERIDRTNEGVSYQRQRSIETATAMEEMNASVLEVAQNAGLAAGSADEAKEKARQGSDMVRQVVAAIEDVRAMAETLRGDMAELDKTAENIGRVLEVISDIADQTNLLALNAAIEAARAGDAGRGFAVVADEVRKLAEKTMTATREVGQAITAVQQAARRGNQETVRAAEAVSRSTDLAEAAGEALAAIVGMVDSTADQVRAIATAAEQQSATAAEISRATEEVSRIAEDIRAGMDASVDAVRGLNDETRELGALIEHMQTSGEAEAEDQPRRLPS</sequence>
<reference evidence="13 14" key="1">
    <citation type="submission" date="2018-02" db="EMBL/GenBank/DDBJ databases">
        <title>Genome sequence of Desulfovibrio carbinolicus DSM 3852.</title>
        <authorList>
            <person name="Wilbanks E."/>
            <person name="Skennerton C.T."/>
            <person name="Orphan V.J."/>
        </authorList>
    </citation>
    <scope>NUCLEOTIDE SEQUENCE [LARGE SCALE GENOMIC DNA]</scope>
    <source>
        <strain evidence="13 14">DSM 3852</strain>
    </source>
</reference>
<dbReference type="SUPFAM" id="SSF58104">
    <property type="entry name" value="Methyl-accepting chemotaxis protein (MCP) signaling domain"/>
    <property type="match status" value="1"/>
</dbReference>
<dbReference type="PROSITE" id="PS50885">
    <property type="entry name" value="HAMP"/>
    <property type="match status" value="1"/>
</dbReference>
<dbReference type="Gene3D" id="3.30.450.20">
    <property type="entry name" value="PAS domain"/>
    <property type="match status" value="3"/>
</dbReference>
<evidence type="ECO:0000259" key="12">
    <source>
        <dbReference type="PROSITE" id="PS50885"/>
    </source>
</evidence>
<dbReference type="GO" id="GO:0004888">
    <property type="term" value="F:transmembrane signaling receptor activity"/>
    <property type="evidence" value="ECO:0007669"/>
    <property type="project" value="InterPro"/>
</dbReference>
<dbReference type="KEGG" id="dcb:C3Y92_18245"/>
<keyword evidence="14" id="KW-1185">Reference proteome</keyword>
<dbReference type="SMART" id="SM01049">
    <property type="entry name" value="Cache_2"/>
    <property type="match status" value="2"/>
</dbReference>
<dbReference type="PROSITE" id="PS50113">
    <property type="entry name" value="PAC"/>
    <property type="match status" value="1"/>
</dbReference>
<dbReference type="GO" id="GO:0007165">
    <property type="term" value="P:signal transduction"/>
    <property type="evidence" value="ECO:0007669"/>
    <property type="project" value="UniProtKB-KW"/>
</dbReference>
<dbReference type="GO" id="GO:0006935">
    <property type="term" value="P:chemotaxis"/>
    <property type="evidence" value="ECO:0007669"/>
    <property type="project" value="InterPro"/>
</dbReference>
<dbReference type="CDD" id="cd11386">
    <property type="entry name" value="MCP_signal"/>
    <property type="match status" value="1"/>
</dbReference>
<name>A0A4P6HP75_9BACT</name>
<dbReference type="Gene3D" id="6.10.340.10">
    <property type="match status" value="1"/>
</dbReference>
<dbReference type="InterPro" id="IPR033480">
    <property type="entry name" value="sCache_2"/>
</dbReference>
<evidence type="ECO:0000256" key="9">
    <source>
        <dbReference type="SAM" id="Phobius"/>
    </source>
</evidence>
<keyword evidence="3 9" id="KW-0812">Transmembrane</keyword>
<keyword evidence="6 8" id="KW-0807">Transducer</keyword>
<dbReference type="Proteomes" id="UP000293296">
    <property type="component" value="Chromosome"/>
</dbReference>
<organism evidence="13 14">
    <name type="scientific">Solidesulfovibrio carbinolicus</name>
    <dbReference type="NCBI Taxonomy" id="296842"/>
    <lineage>
        <taxon>Bacteria</taxon>
        <taxon>Pseudomonadati</taxon>
        <taxon>Thermodesulfobacteriota</taxon>
        <taxon>Desulfovibrionia</taxon>
        <taxon>Desulfovibrionales</taxon>
        <taxon>Desulfovibrionaceae</taxon>
        <taxon>Solidesulfovibrio</taxon>
    </lineage>
</organism>
<dbReference type="Pfam" id="PF08269">
    <property type="entry name" value="dCache_2"/>
    <property type="match status" value="1"/>
</dbReference>
<keyword evidence="2" id="KW-1003">Cell membrane</keyword>
<comment type="similarity">
    <text evidence="7">Belongs to the methyl-accepting chemotaxis (MCP) protein family.</text>
</comment>
<dbReference type="PANTHER" id="PTHR32089">
    <property type="entry name" value="METHYL-ACCEPTING CHEMOTAXIS PROTEIN MCPB"/>
    <property type="match status" value="1"/>
</dbReference>
<dbReference type="Pfam" id="PF00015">
    <property type="entry name" value="MCPsignal"/>
    <property type="match status" value="1"/>
</dbReference>
<evidence type="ECO:0000256" key="3">
    <source>
        <dbReference type="ARBA" id="ARBA00022692"/>
    </source>
</evidence>
<dbReference type="PRINTS" id="PR00260">
    <property type="entry name" value="CHEMTRNSDUCR"/>
</dbReference>
<dbReference type="Gene3D" id="1.10.287.950">
    <property type="entry name" value="Methyl-accepting chemotaxis protein"/>
    <property type="match status" value="1"/>
</dbReference>
<dbReference type="RefSeq" id="WP_129355113.1">
    <property type="nucleotide sequence ID" value="NZ_CP026538.1"/>
</dbReference>
<dbReference type="SMART" id="SM00304">
    <property type="entry name" value="HAMP"/>
    <property type="match status" value="2"/>
</dbReference>
<comment type="subcellular location">
    <subcellularLocation>
        <location evidence="1">Cell membrane</location>
        <topology evidence="1">Multi-pass membrane protein</topology>
    </subcellularLocation>
</comment>
<evidence type="ECO:0000259" key="10">
    <source>
        <dbReference type="PROSITE" id="PS50111"/>
    </source>
</evidence>
<dbReference type="InterPro" id="IPR003660">
    <property type="entry name" value="HAMP_dom"/>
</dbReference>
<dbReference type="NCBIfam" id="TIGR00229">
    <property type="entry name" value="sensory_box"/>
    <property type="match status" value="1"/>
</dbReference>
<dbReference type="InterPro" id="IPR000700">
    <property type="entry name" value="PAS-assoc_C"/>
</dbReference>
<feature type="transmembrane region" description="Helical" evidence="9">
    <location>
        <begin position="381"/>
        <end position="404"/>
    </location>
</feature>
<evidence type="ECO:0000313" key="14">
    <source>
        <dbReference type="Proteomes" id="UP000293296"/>
    </source>
</evidence>
<evidence type="ECO:0000256" key="2">
    <source>
        <dbReference type="ARBA" id="ARBA00022475"/>
    </source>
</evidence>
<dbReference type="PANTHER" id="PTHR32089:SF112">
    <property type="entry name" value="LYSOZYME-LIKE PROTEIN-RELATED"/>
    <property type="match status" value="1"/>
</dbReference>
<proteinExistence type="inferred from homology"/>
<dbReference type="InterPro" id="IPR004089">
    <property type="entry name" value="MCPsignal_dom"/>
</dbReference>
<dbReference type="SUPFAM" id="SSF158472">
    <property type="entry name" value="HAMP domain-like"/>
    <property type="match status" value="1"/>
</dbReference>
<feature type="domain" description="HAMP" evidence="12">
    <location>
        <begin position="406"/>
        <end position="458"/>
    </location>
</feature>
<dbReference type="AlphaFoldDB" id="A0A4P6HP75"/>
<keyword evidence="5 9" id="KW-0472">Membrane</keyword>
<evidence type="ECO:0000259" key="11">
    <source>
        <dbReference type="PROSITE" id="PS50113"/>
    </source>
</evidence>
<feature type="domain" description="Methyl-accepting transducer" evidence="10">
    <location>
        <begin position="597"/>
        <end position="833"/>
    </location>
</feature>
<accession>A0A4P6HP75</accession>
<evidence type="ECO:0000256" key="1">
    <source>
        <dbReference type="ARBA" id="ARBA00004651"/>
    </source>
</evidence>
<evidence type="ECO:0000256" key="6">
    <source>
        <dbReference type="ARBA" id="ARBA00023224"/>
    </source>
</evidence>
<keyword evidence="4 9" id="KW-1133">Transmembrane helix</keyword>
<dbReference type="EMBL" id="CP026538">
    <property type="protein sequence ID" value="QAZ69071.1"/>
    <property type="molecule type" value="Genomic_DNA"/>
</dbReference>
<dbReference type="InterPro" id="IPR004090">
    <property type="entry name" value="Chemotax_Me-accpt_rcpt"/>
</dbReference>
<dbReference type="Pfam" id="PF00672">
    <property type="entry name" value="HAMP"/>
    <property type="match status" value="1"/>
</dbReference>
<dbReference type="SMART" id="SM00283">
    <property type="entry name" value="MA"/>
    <property type="match status" value="1"/>
</dbReference>
<dbReference type="OrthoDB" id="9791237at2"/>
<dbReference type="GO" id="GO:0005886">
    <property type="term" value="C:plasma membrane"/>
    <property type="evidence" value="ECO:0007669"/>
    <property type="project" value="UniProtKB-SubCell"/>
</dbReference>
<evidence type="ECO:0000256" key="4">
    <source>
        <dbReference type="ARBA" id="ARBA00022989"/>
    </source>
</evidence>
<evidence type="ECO:0000256" key="8">
    <source>
        <dbReference type="PROSITE-ProRule" id="PRU00284"/>
    </source>
</evidence>